<evidence type="ECO:0000256" key="3">
    <source>
        <dbReference type="ARBA" id="ARBA00012663"/>
    </source>
</evidence>
<dbReference type="GO" id="GO:0005975">
    <property type="term" value="P:carbohydrate metabolic process"/>
    <property type="evidence" value="ECO:0007669"/>
    <property type="project" value="InterPro"/>
</dbReference>
<feature type="domain" description="Glycoside hydrolase family 20 catalytic" evidence="6">
    <location>
        <begin position="5"/>
        <end position="246"/>
    </location>
</feature>
<reference evidence="7" key="1">
    <citation type="submission" date="2013-05" db="EMBL/GenBank/DDBJ databases">
        <title>Draft genome sequences of six wheat associated Fusarium spp. isolates.</title>
        <authorList>
            <person name="Moolhuijzen P.M."/>
            <person name="Manners J.M."/>
            <person name="Wilcox S."/>
            <person name="Bellgard M.I."/>
            <person name="Gardiner D.M."/>
        </authorList>
    </citation>
    <scope>NUCLEOTIDE SEQUENCE</scope>
    <source>
        <strain evidence="7">CS3069</strain>
    </source>
</reference>
<dbReference type="GO" id="GO:0004563">
    <property type="term" value="F:beta-N-acetylhexosaminidase activity"/>
    <property type="evidence" value="ECO:0007669"/>
    <property type="project" value="UniProtKB-EC"/>
</dbReference>
<gene>
    <name evidence="7" type="ORF">BN850_0072620</name>
</gene>
<dbReference type="InterPro" id="IPR017853">
    <property type="entry name" value="GH"/>
</dbReference>
<evidence type="ECO:0000256" key="4">
    <source>
        <dbReference type="ARBA" id="ARBA00022801"/>
    </source>
</evidence>
<dbReference type="GO" id="GO:0030203">
    <property type="term" value="P:glycosaminoglycan metabolic process"/>
    <property type="evidence" value="ECO:0007669"/>
    <property type="project" value="TreeGrafter"/>
</dbReference>
<dbReference type="Pfam" id="PF00728">
    <property type="entry name" value="Glyco_hydro_20"/>
    <property type="match status" value="1"/>
</dbReference>
<evidence type="ECO:0000259" key="6">
    <source>
        <dbReference type="Pfam" id="PF00728"/>
    </source>
</evidence>
<proteinExistence type="inferred from homology"/>
<dbReference type="InterPro" id="IPR015883">
    <property type="entry name" value="Glyco_hydro_20_cat"/>
</dbReference>
<dbReference type="InterPro" id="IPR025705">
    <property type="entry name" value="Beta_hexosaminidase_sua/sub"/>
</dbReference>
<dbReference type="GO" id="GO:0016020">
    <property type="term" value="C:membrane"/>
    <property type="evidence" value="ECO:0007669"/>
    <property type="project" value="TreeGrafter"/>
</dbReference>
<dbReference type="PANTHER" id="PTHR22600">
    <property type="entry name" value="BETA-HEXOSAMINIDASE"/>
    <property type="match status" value="1"/>
</dbReference>
<name>A0A090MCA5_9HYPO</name>
<protein>
    <recommendedName>
        <fullName evidence="3">beta-N-acetylhexosaminidase</fullName>
        <ecNumber evidence="3">3.2.1.52</ecNumber>
    </recommendedName>
</protein>
<comment type="caution">
    <text evidence="7">The sequence shown here is derived from an EMBL/GenBank/DDBJ whole genome shotgun (WGS) entry which is preliminary data.</text>
</comment>
<keyword evidence="4" id="KW-0378">Hydrolase</keyword>
<comment type="catalytic activity">
    <reaction evidence="1">
        <text>Hydrolysis of terminal non-reducing N-acetyl-D-hexosamine residues in N-acetyl-beta-D-hexosaminides.</text>
        <dbReference type="EC" id="3.2.1.52"/>
    </reaction>
</comment>
<organism evidence="7">
    <name type="scientific">Fusarium clavum</name>
    <dbReference type="NCBI Taxonomy" id="2594811"/>
    <lineage>
        <taxon>Eukaryota</taxon>
        <taxon>Fungi</taxon>
        <taxon>Dikarya</taxon>
        <taxon>Ascomycota</taxon>
        <taxon>Pezizomycotina</taxon>
        <taxon>Sordariomycetes</taxon>
        <taxon>Hypocreomycetidae</taxon>
        <taxon>Hypocreales</taxon>
        <taxon>Nectriaceae</taxon>
        <taxon>Fusarium</taxon>
        <taxon>Fusarium incarnatum-equiseti species complex</taxon>
    </lineage>
</organism>
<evidence type="ECO:0000256" key="1">
    <source>
        <dbReference type="ARBA" id="ARBA00001231"/>
    </source>
</evidence>
<accession>A0A090MCA5</accession>
<dbReference type="Gene3D" id="3.20.20.80">
    <property type="entry name" value="Glycosidases"/>
    <property type="match status" value="1"/>
</dbReference>
<dbReference type="EC" id="3.2.1.52" evidence="3"/>
<dbReference type="AlphaFoldDB" id="A0A090MCA5"/>
<comment type="similarity">
    <text evidence="2">Belongs to the glycosyl hydrolase 20 family.</text>
</comment>
<dbReference type="PANTHER" id="PTHR22600:SF57">
    <property type="entry name" value="BETA-N-ACETYLHEXOSAMINIDASE"/>
    <property type="match status" value="1"/>
</dbReference>
<feature type="active site" description="Proton donor" evidence="5">
    <location>
        <position position="159"/>
    </location>
</feature>
<dbReference type="EMBL" id="CBMI010001950">
    <property type="protein sequence ID" value="CEG04739.1"/>
    <property type="molecule type" value="Genomic_DNA"/>
</dbReference>
<evidence type="ECO:0000256" key="2">
    <source>
        <dbReference type="ARBA" id="ARBA00006285"/>
    </source>
</evidence>
<dbReference type="PRINTS" id="PR00738">
    <property type="entry name" value="GLHYDRLASE20"/>
</dbReference>
<sequence length="295" mass="34279">MTDLYPHRGFMLDTGRKFFPVKAILQLLQILHQYNFNYFHWHIYDAESFPILWPAYQGLTDTSVKYSHTDDYYTFGDIRNVVLHGLSLGINVYPETDMPGHGDIFGVWKKDLVVGETSLDDPDAQLDIRKEKTFKFARDLVYTMDKVFNSSYYHFGADEVEYFYNTKSDNALFNNFLNRLPALVPTKTPIVWDDPLTDSGKNIKLSKDWVVQTWHDGATKKVLKKGHRVIVSELDAFYIGNADAEKIAKFKFPKNDKVLGYEVVWFTAEDDEVGDFKKSWVMEPIKAASKVRRKR</sequence>
<evidence type="ECO:0000313" key="7">
    <source>
        <dbReference type="EMBL" id="CEG04739.1"/>
    </source>
</evidence>
<evidence type="ECO:0000256" key="5">
    <source>
        <dbReference type="PIRSR" id="PIRSR625705-1"/>
    </source>
</evidence>
<dbReference type="SUPFAM" id="SSF51445">
    <property type="entry name" value="(Trans)glycosidases"/>
    <property type="match status" value="1"/>
</dbReference>